<dbReference type="Gene3D" id="1.25.40.10">
    <property type="entry name" value="Tetratricopeptide repeat domain"/>
    <property type="match status" value="1"/>
</dbReference>
<dbReference type="RefSeq" id="XP_018323696.1">
    <property type="nucleotide sequence ID" value="XM_018468194.2"/>
</dbReference>
<name>A0A1W4WIC0_AGRPL</name>
<dbReference type="Proteomes" id="UP000192223">
    <property type="component" value="Unplaced"/>
</dbReference>
<proteinExistence type="inferred from homology"/>
<dbReference type="InParanoid" id="A0A1W4WIC0"/>
<evidence type="ECO:0000256" key="4">
    <source>
        <dbReference type="ARBA" id="ARBA00022490"/>
    </source>
</evidence>
<comment type="similarity">
    <text evidence="2">Belongs to the GET4 family.</text>
</comment>
<dbReference type="Pfam" id="PF04190">
    <property type="entry name" value="GET4"/>
    <property type="match status" value="1"/>
</dbReference>
<evidence type="ECO:0000256" key="5">
    <source>
        <dbReference type="SAM" id="MobiDB-lite"/>
    </source>
</evidence>
<dbReference type="KEGG" id="apln:108735949"/>
<comment type="subcellular location">
    <subcellularLocation>
        <location evidence="1">Cytoplasm</location>
        <location evidence="1">Cytosol</location>
    </subcellularLocation>
</comment>
<feature type="region of interest" description="Disordered" evidence="5">
    <location>
        <begin position="295"/>
        <end position="327"/>
    </location>
</feature>
<dbReference type="PANTHER" id="PTHR12875">
    <property type="entry name" value="GOLGI TO ER TRAFFIC PROTEIN 4 HOMOLOG"/>
    <property type="match status" value="1"/>
</dbReference>
<organism evidence="6 7">
    <name type="scientific">Agrilus planipennis</name>
    <name type="common">Emerald ash borer</name>
    <name type="synonym">Agrilus marcopoli</name>
    <dbReference type="NCBI Taxonomy" id="224129"/>
    <lineage>
        <taxon>Eukaryota</taxon>
        <taxon>Metazoa</taxon>
        <taxon>Ecdysozoa</taxon>
        <taxon>Arthropoda</taxon>
        <taxon>Hexapoda</taxon>
        <taxon>Insecta</taxon>
        <taxon>Pterygota</taxon>
        <taxon>Neoptera</taxon>
        <taxon>Endopterygota</taxon>
        <taxon>Coleoptera</taxon>
        <taxon>Polyphaga</taxon>
        <taxon>Elateriformia</taxon>
        <taxon>Buprestoidea</taxon>
        <taxon>Buprestidae</taxon>
        <taxon>Agrilinae</taxon>
        <taxon>Agrilus</taxon>
    </lineage>
</organism>
<evidence type="ECO:0000256" key="1">
    <source>
        <dbReference type="ARBA" id="ARBA00004514"/>
    </source>
</evidence>
<dbReference type="InterPro" id="IPR011990">
    <property type="entry name" value="TPR-like_helical_dom_sf"/>
</dbReference>
<sequence length="327" mass="37306">MASSNARGVSRVLEKLENSVKEGNYYEAHQMYRTLYFRYLGQEKYNELLDMLYNGAVLFLDRNQHISGADLAILLVDVLVKSENGNCTEWIPKICKIFGKIDPSIPERDTFINSSIRWSAKNGSQGHPLLHQGIAQVYWNEKSYAQARHHFMYSKDGQSCAKLLIEIQTTQGYQGEIDLFIAQTVLQYLCLRNKNTANQTFSSYTKEHPRIRKSGPPYLLPLLNFLWFLLQTIESKKLTTFAVLCAQYEPSIKRDPCYVQYLDKIGQIFFGLKPPVQQGGGFFGNFLQSFLSGLDEDSDEEQLQTSASSSSSSSKMPKQLMHTEDLD</sequence>
<dbReference type="GO" id="GO:0071818">
    <property type="term" value="C:BAT3 complex"/>
    <property type="evidence" value="ECO:0007669"/>
    <property type="project" value="TreeGrafter"/>
</dbReference>
<evidence type="ECO:0000313" key="7">
    <source>
        <dbReference type="RefSeq" id="XP_018323696.1"/>
    </source>
</evidence>
<keyword evidence="3" id="KW-0813">Transport</keyword>
<gene>
    <name evidence="7" type="primary">LOC108735949</name>
</gene>
<evidence type="ECO:0000313" key="6">
    <source>
        <dbReference type="Proteomes" id="UP000192223"/>
    </source>
</evidence>
<dbReference type="GO" id="GO:0045048">
    <property type="term" value="P:protein insertion into ER membrane"/>
    <property type="evidence" value="ECO:0007669"/>
    <property type="project" value="InterPro"/>
</dbReference>
<dbReference type="OrthoDB" id="10252405at2759"/>
<protein>
    <submittedName>
        <fullName evidence="7">Golgi to ER traffic protein 4 homolog</fullName>
    </submittedName>
</protein>
<dbReference type="GeneID" id="108735949"/>
<keyword evidence="6" id="KW-1185">Reference proteome</keyword>
<keyword evidence="4" id="KW-0963">Cytoplasm</keyword>
<accession>A0A1W4WIC0</accession>
<dbReference type="AlphaFoldDB" id="A0A1W4WIC0"/>
<dbReference type="STRING" id="224129.A0A1W4WIC0"/>
<evidence type="ECO:0000256" key="3">
    <source>
        <dbReference type="ARBA" id="ARBA00022448"/>
    </source>
</evidence>
<dbReference type="FunCoup" id="A0A1W4WIC0">
    <property type="interactions" value="1920"/>
</dbReference>
<evidence type="ECO:0000256" key="2">
    <source>
        <dbReference type="ARBA" id="ARBA00005351"/>
    </source>
</evidence>
<dbReference type="InterPro" id="IPR007317">
    <property type="entry name" value="GET4"/>
</dbReference>
<dbReference type="FunFam" id="1.25.40.10:FF:000060">
    <property type="entry name" value="Golgi to ER traffic protein 4 homolog"/>
    <property type="match status" value="1"/>
</dbReference>
<reference evidence="7" key="1">
    <citation type="submission" date="2025-08" db="UniProtKB">
        <authorList>
            <consortium name="RefSeq"/>
        </authorList>
    </citation>
    <scope>IDENTIFICATION</scope>
    <source>
        <tissue evidence="7">Entire body</tissue>
    </source>
</reference>
<dbReference type="PANTHER" id="PTHR12875:SF0">
    <property type="entry name" value="GOLGI TO ER TRAFFIC PROTEIN 4 HOMOLOG"/>
    <property type="match status" value="1"/>
</dbReference>